<dbReference type="InterPro" id="IPR007197">
    <property type="entry name" value="rSAM"/>
</dbReference>
<dbReference type="EMBL" id="CP036295">
    <property type="protein sequence ID" value="QCC85399.1"/>
    <property type="molecule type" value="Genomic_DNA"/>
</dbReference>
<dbReference type="AlphaFoldDB" id="A0A4P7UHJ3"/>
<evidence type="ECO:0000256" key="5">
    <source>
        <dbReference type="ARBA" id="ARBA00023004"/>
    </source>
</evidence>
<dbReference type="Proteomes" id="UP000297065">
    <property type="component" value="Chromosome"/>
</dbReference>
<dbReference type="InterPro" id="IPR023885">
    <property type="entry name" value="4Fe4S-binding_SPASM_dom"/>
</dbReference>
<evidence type="ECO:0000259" key="7">
    <source>
        <dbReference type="Pfam" id="PF04055"/>
    </source>
</evidence>
<dbReference type="PANTHER" id="PTHR11228">
    <property type="entry name" value="RADICAL SAM DOMAIN PROTEIN"/>
    <property type="match status" value="1"/>
</dbReference>
<evidence type="ECO:0000256" key="2">
    <source>
        <dbReference type="ARBA" id="ARBA00022485"/>
    </source>
</evidence>
<protein>
    <submittedName>
        <fullName evidence="9">Radical SAM protein</fullName>
    </submittedName>
</protein>
<keyword evidence="6" id="KW-0411">Iron-sulfur</keyword>
<organism evidence="9 10">
    <name type="scientific">Desulfovibrio desulfuricans</name>
    <dbReference type="NCBI Taxonomy" id="876"/>
    <lineage>
        <taxon>Bacteria</taxon>
        <taxon>Pseudomonadati</taxon>
        <taxon>Thermodesulfobacteriota</taxon>
        <taxon>Desulfovibrionia</taxon>
        <taxon>Desulfovibrionales</taxon>
        <taxon>Desulfovibrionaceae</taxon>
        <taxon>Desulfovibrio</taxon>
    </lineage>
</organism>
<keyword evidence="2" id="KW-0004">4Fe-4S</keyword>
<name>A0A4P7UHJ3_DESDE</name>
<dbReference type="Pfam" id="PF13186">
    <property type="entry name" value="SPASM"/>
    <property type="match status" value="1"/>
</dbReference>
<dbReference type="SFLD" id="SFLDS00029">
    <property type="entry name" value="Radical_SAM"/>
    <property type="match status" value="1"/>
</dbReference>
<dbReference type="InterPro" id="IPR013785">
    <property type="entry name" value="Aldolase_TIM"/>
</dbReference>
<dbReference type="OrthoDB" id="9772409at2"/>
<dbReference type="InterPro" id="IPR050377">
    <property type="entry name" value="Radical_SAM_PqqE_MftC-like"/>
</dbReference>
<evidence type="ECO:0000259" key="8">
    <source>
        <dbReference type="Pfam" id="PF13186"/>
    </source>
</evidence>
<dbReference type="Pfam" id="PF04055">
    <property type="entry name" value="Radical_SAM"/>
    <property type="match status" value="1"/>
</dbReference>
<dbReference type="InterPro" id="IPR058240">
    <property type="entry name" value="rSAM_sf"/>
</dbReference>
<dbReference type="PANTHER" id="PTHR11228:SF7">
    <property type="entry name" value="PQQA PEPTIDE CYCLASE"/>
    <property type="match status" value="1"/>
</dbReference>
<dbReference type="CDD" id="cd21109">
    <property type="entry name" value="SPASM"/>
    <property type="match status" value="1"/>
</dbReference>
<sequence length="359" mass="40747">MDSGNKIKFYERQAGEVIPDSPSSIKRLKLSESLPLDTPLAVHLFPVYACNLRCEFCIWALTEQERGYLSDVKVMPYDLYCRAIDGLARFPKKLGLWRIAGVGEPLMHPQIVDLVRYARQSGYVERVEIVTNGTFLTPEMSKGLIDAGLTRLRVSVEGNSSDTYLKYAKRSIDYDNLVKNIEYFYKNRGETKVYVKVMDYMLHSKAETEEFIARFEPISDALQIEHLTPVIHGIDFTSLCDSHSLNIRQTGGVYDDVEVCALPFYMLQLNPDGKIFPCCSFRVPEPLANINEKSLYDVWNSDTLRNFQLNMLDAGAAGMGGICEKCNYFKYIMQDSDSIDAARGVIRQKILSGCRPCKK</sequence>
<dbReference type="GO" id="GO:0051536">
    <property type="term" value="F:iron-sulfur cluster binding"/>
    <property type="evidence" value="ECO:0007669"/>
    <property type="project" value="UniProtKB-KW"/>
</dbReference>
<dbReference type="GO" id="GO:0046872">
    <property type="term" value="F:metal ion binding"/>
    <property type="evidence" value="ECO:0007669"/>
    <property type="project" value="UniProtKB-KW"/>
</dbReference>
<dbReference type="CDD" id="cd01335">
    <property type="entry name" value="Radical_SAM"/>
    <property type="match status" value="1"/>
</dbReference>
<dbReference type="SUPFAM" id="SSF102114">
    <property type="entry name" value="Radical SAM enzymes"/>
    <property type="match status" value="1"/>
</dbReference>
<accession>A0A4P7UHJ3</accession>
<dbReference type="SFLD" id="SFLDG01387">
    <property type="entry name" value="BtrN-like_SPASM_domain_contain"/>
    <property type="match status" value="1"/>
</dbReference>
<keyword evidence="5" id="KW-0408">Iron</keyword>
<keyword evidence="3" id="KW-0949">S-adenosyl-L-methionine</keyword>
<evidence type="ECO:0000256" key="4">
    <source>
        <dbReference type="ARBA" id="ARBA00022723"/>
    </source>
</evidence>
<dbReference type="GO" id="GO:0003824">
    <property type="term" value="F:catalytic activity"/>
    <property type="evidence" value="ECO:0007669"/>
    <property type="project" value="InterPro"/>
</dbReference>
<reference evidence="9 10" key="1">
    <citation type="submission" date="2019-02" db="EMBL/GenBank/DDBJ databases">
        <title>Complete Genome Sequence of Desulfovibrio desulfuricans IC1, a Sulfonate Utilizing Anaerobe.</title>
        <authorList>
            <person name="Day L.A."/>
            <person name="De Leon K.B."/>
            <person name="Wall J.D."/>
        </authorList>
    </citation>
    <scope>NUCLEOTIDE SEQUENCE [LARGE SCALE GENOMIC DNA]</scope>
    <source>
        <strain evidence="9 10">IC1</strain>
    </source>
</reference>
<comment type="cofactor">
    <cofactor evidence="1">
        <name>[4Fe-4S] cluster</name>
        <dbReference type="ChEBI" id="CHEBI:49883"/>
    </cofactor>
</comment>
<dbReference type="Gene3D" id="3.20.20.70">
    <property type="entry name" value="Aldolase class I"/>
    <property type="match status" value="1"/>
</dbReference>
<evidence type="ECO:0000313" key="10">
    <source>
        <dbReference type="Proteomes" id="UP000297065"/>
    </source>
</evidence>
<evidence type="ECO:0000256" key="1">
    <source>
        <dbReference type="ARBA" id="ARBA00001966"/>
    </source>
</evidence>
<feature type="domain" description="4Fe4S-binding SPASM" evidence="8">
    <location>
        <begin position="260"/>
        <end position="327"/>
    </location>
</feature>
<evidence type="ECO:0000256" key="3">
    <source>
        <dbReference type="ARBA" id="ARBA00022691"/>
    </source>
</evidence>
<dbReference type="SFLD" id="SFLDG01067">
    <property type="entry name" value="SPASM/twitch_domain_containing"/>
    <property type="match status" value="1"/>
</dbReference>
<evidence type="ECO:0000256" key="6">
    <source>
        <dbReference type="ARBA" id="ARBA00023014"/>
    </source>
</evidence>
<proteinExistence type="predicted"/>
<gene>
    <name evidence="9" type="ORF">DDIC_05820</name>
</gene>
<feature type="domain" description="Radical SAM core" evidence="7">
    <location>
        <begin position="47"/>
        <end position="194"/>
    </location>
</feature>
<evidence type="ECO:0000313" key="9">
    <source>
        <dbReference type="EMBL" id="QCC85399.1"/>
    </source>
</evidence>
<keyword evidence="4" id="KW-0479">Metal-binding</keyword>
<dbReference type="InterPro" id="IPR034391">
    <property type="entry name" value="AdoMet-like_SPASM_containing"/>
</dbReference>